<accession>A0A1Y4LWP6</accession>
<evidence type="ECO:0000313" key="1">
    <source>
        <dbReference type="EMBL" id="OUP61027.1"/>
    </source>
</evidence>
<dbReference type="Pfam" id="PF06998">
    <property type="entry name" value="DUF1307"/>
    <property type="match status" value="1"/>
</dbReference>
<dbReference type="InterPro" id="IPR036699">
    <property type="entry name" value="YehR-like_sf"/>
</dbReference>
<reference evidence="2" key="1">
    <citation type="submission" date="2017-04" db="EMBL/GenBank/DDBJ databases">
        <title>Function of individual gut microbiota members based on whole genome sequencing of pure cultures obtained from chicken caecum.</title>
        <authorList>
            <person name="Medvecky M."/>
            <person name="Cejkova D."/>
            <person name="Polansky O."/>
            <person name="Karasova D."/>
            <person name="Kubasova T."/>
            <person name="Cizek A."/>
            <person name="Rychlik I."/>
        </authorList>
    </citation>
    <scope>NUCLEOTIDE SEQUENCE [LARGE SCALE GENOMIC DNA]</scope>
    <source>
        <strain evidence="2">An178</strain>
    </source>
</reference>
<protein>
    <recommendedName>
        <fullName evidence="3">DUF1307 domain-containing protein</fullName>
    </recommendedName>
</protein>
<dbReference type="AlphaFoldDB" id="A0A1Y4LWP6"/>
<organism evidence="1 2">
    <name type="scientific">Faecalitalea cylindroides</name>
    <dbReference type="NCBI Taxonomy" id="39483"/>
    <lineage>
        <taxon>Bacteria</taxon>
        <taxon>Bacillati</taxon>
        <taxon>Bacillota</taxon>
        <taxon>Erysipelotrichia</taxon>
        <taxon>Erysipelotrichales</taxon>
        <taxon>Erysipelotrichaceae</taxon>
        <taxon>Faecalitalea</taxon>
    </lineage>
</organism>
<dbReference type="Proteomes" id="UP000195447">
    <property type="component" value="Unassembled WGS sequence"/>
</dbReference>
<evidence type="ECO:0008006" key="3">
    <source>
        <dbReference type="Google" id="ProtNLM"/>
    </source>
</evidence>
<evidence type="ECO:0000313" key="2">
    <source>
        <dbReference type="Proteomes" id="UP000195447"/>
    </source>
</evidence>
<proteinExistence type="predicted"/>
<comment type="caution">
    <text evidence="1">The sequence shown here is derived from an EMBL/GenBank/DDBJ whole genome shotgun (WGS) entry which is preliminary data.</text>
</comment>
<dbReference type="InterPro" id="IPR009736">
    <property type="entry name" value="DUF1307"/>
</dbReference>
<keyword evidence="2" id="KW-1185">Reference proteome</keyword>
<sequence length="177" mass="19867">MEGAFYMRILKILTMILMLSGCMRIDEVIDTGNQSSSSKEPEIQEEDITKKTLVCTSESEETITFDAKGDEITNMTQTFYMTFDSLGITEDMDASQMEQIINDSLSQTYSDIEGVSVSGAVEDNRVKVTVNIDYETADMDVLIEKGLLKEGEMENQYISLKETQNDYTDNGYACSLD</sequence>
<name>A0A1Y4LWP6_9FIRM</name>
<dbReference type="EMBL" id="NFKM01000007">
    <property type="protein sequence ID" value="OUP61027.1"/>
    <property type="molecule type" value="Genomic_DNA"/>
</dbReference>
<gene>
    <name evidence="1" type="ORF">B5F14_04595</name>
</gene>
<dbReference type="SUPFAM" id="SSF160704">
    <property type="entry name" value="YehR-like"/>
    <property type="match status" value="1"/>
</dbReference>
<dbReference type="Gene3D" id="3.30.1830.10">
    <property type="entry name" value="YehR-like"/>
    <property type="match status" value="1"/>
</dbReference>